<dbReference type="InterPro" id="IPR036286">
    <property type="entry name" value="LexA/Signal_pep-like_sf"/>
</dbReference>
<dbReference type="CDD" id="cd06462">
    <property type="entry name" value="Peptidase_S24_S26"/>
    <property type="match status" value="1"/>
</dbReference>
<keyword evidence="7" id="KW-1185">Reference proteome</keyword>
<organism evidence="6 7">
    <name type="scientific">Blautia intestinihominis</name>
    <dbReference type="NCBI Taxonomy" id="3133152"/>
    <lineage>
        <taxon>Bacteria</taxon>
        <taxon>Bacillati</taxon>
        <taxon>Bacillota</taxon>
        <taxon>Clostridia</taxon>
        <taxon>Lachnospirales</taxon>
        <taxon>Lachnospiraceae</taxon>
        <taxon>Blautia</taxon>
    </lineage>
</organism>
<evidence type="ECO:0000256" key="5">
    <source>
        <dbReference type="NCBIfam" id="TIGR02228"/>
    </source>
</evidence>
<evidence type="ECO:0000256" key="1">
    <source>
        <dbReference type="ARBA" id="ARBA00004370"/>
    </source>
</evidence>
<dbReference type="EC" id="3.4.21.89" evidence="5"/>
<dbReference type="PRINTS" id="PR00728">
    <property type="entry name" value="SIGNALPTASE"/>
</dbReference>
<dbReference type="InterPro" id="IPR001733">
    <property type="entry name" value="Peptidase_S26B"/>
</dbReference>
<evidence type="ECO:0000256" key="2">
    <source>
        <dbReference type="ARBA" id="ARBA00022692"/>
    </source>
</evidence>
<evidence type="ECO:0000256" key="4">
    <source>
        <dbReference type="ARBA" id="ARBA00023136"/>
    </source>
</evidence>
<name>A0ABV1AHZ3_9FIRM</name>
<evidence type="ECO:0000313" key="7">
    <source>
        <dbReference type="Proteomes" id="UP001446032"/>
    </source>
</evidence>
<dbReference type="RefSeq" id="WP_291580615.1">
    <property type="nucleotide sequence ID" value="NZ_JBBMEI010000011.1"/>
</dbReference>
<comment type="subcellular location">
    <subcellularLocation>
        <location evidence="1">Membrane</location>
    </subcellularLocation>
</comment>
<dbReference type="SUPFAM" id="SSF51306">
    <property type="entry name" value="LexA/Signal peptidase"/>
    <property type="match status" value="1"/>
</dbReference>
<dbReference type="NCBIfam" id="TIGR02228">
    <property type="entry name" value="sigpep_I_arch"/>
    <property type="match status" value="1"/>
</dbReference>
<dbReference type="PANTHER" id="PTHR10806:SF6">
    <property type="entry name" value="SIGNAL PEPTIDASE COMPLEX CATALYTIC SUBUNIT SEC11"/>
    <property type="match status" value="1"/>
</dbReference>
<evidence type="ECO:0000256" key="3">
    <source>
        <dbReference type="ARBA" id="ARBA00022989"/>
    </source>
</evidence>
<dbReference type="Gene3D" id="2.10.109.10">
    <property type="entry name" value="Umud Fragment, subunit A"/>
    <property type="match status" value="1"/>
</dbReference>
<comment type="caution">
    <text evidence="6">The sequence shown here is derived from an EMBL/GenBank/DDBJ whole genome shotgun (WGS) entry which is preliminary data.</text>
</comment>
<keyword evidence="3" id="KW-1133">Transmembrane helix</keyword>
<dbReference type="EMBL" id="JBBMEI010000011">
    <property type="protein sequence ID" value="MEQ2357785.1"/>
    <property type="molecule type" value="Genomic_DNA"/>
</dbReference>
<keyword evidence="2" id="KW-0812">Transmembrane</keyword>
<accession>A0ABV1AHZ3</accession>
<protein>
    <recommendedName>
        <fullName evidence="5">Signal peptidase I</fullName>
        <ecNumber evidence="5">3.4.21.89</ecNumber>
    </recommendedName>
</protein>
<dbReference type="GO" id="GO:0009003">
    <property type="term" value="F:signal peptidase activity"/>
    <property type="evidence" value="ECO:0007669"/>
    <property type="project" value="UniProtKB-EC"/>
</dbReference>
<proteinExistence type="predicted"/>
<dbReference type="PANTHER" id="PTHR10806">
    <property type="entry name" value="SIGNAL PEPTIDASE COMPLEX CATALYTIC SUBUNIT SEC11"/>
    <property type="match status" value="1"/>
</dbReference>
<sequence length="162" mass="17925">MKTAEKAGRLFFAVLGLAGLLLLILPRVGISVDMVLSGSMEPKIRTGGLVFTDTSRKDPQIGDIITYSLNDSFVTHRVIRREGSILITKGDANDGEDLAPVSAEQVLGTVVFTIPFLGYMAAFMRRKTIWAICILMISQELIFIVQNELTERRARKKARAKI</sequence>
<keyword evidence="6" id="KW-0378">Hydrolase</keyword>
<dbReference type="Proteomes" id="UP001446032">
    <property type="component" value="Unassembled WGS sequence"/>
</dbReference>
<gene>
    <name evidence="6" type="ORF">WMO75_05410</name>
</gene>
<keyword evidence="4" id="KW-0472">Membrane</keyword>
<evidence type="ECO:0000313" key="6">
    <source>
        <dbReference type="EMBL" id="MEQ2357785.1"/>
    </source>
</evidence>
<reference evidence="6 7" key="1">
    <citation type="submission" date="2024-03" db="EMBL/GenBank/DDBJ databases">
        <title>Human intestinal bacterial collection.</title>
        <authorList>
            <person name="Pauvert C."/>
            <person name="Hitch T.C.A."/>
            <person name="Clavel T."/>
        </authorList>
    </citation>
    <scope>NUCLEOTIDE SEQUENCE [LARGE SCALE GENOMIC DNA]</scope>
    <source>
        <strain evidence="6 7">CLA-AA-H95</strain>
    </source>
</reference>